<dbReference type="InterPro" id="IPR000504">
    <property type="entry name" value="RRM_dom"/>
</dbReference>
<keyword evidence="7" id="KW-1185">Reference proteome</keyword>
<dbReference type="CDD" id="cd12276">
    <property type="entry name" value="RRM2_MEI2_EAR1_like"/>
    <property type="match status" value="1"/>
</dbReference>
<dbReference type="PANTHER" id="PTHR23189">
    <property type="entry name" value="RNA RECOGNITION MOTIF-CONTAINING"/>
    <property type="match status" value="1"/>
</dbReference>
<dbReference type="AlphaFoldDB" id="A0A251RM67"/>
<dbReference type="GO" id="GO:0003723">
    <property type="term" value="F:RNA binding"/>
    <property type="evidence" value="ECO:0000318"/>
    <property type="project" value="GO_Central"/>
</dbReference>
<name>A0A251RM67_HELAN</name>
<dbReference type="EMBL" id="MNCJ02000332">
    <property type="protein sequence ID" value="KAF5754121.1"/>
    <property type="molecule type" value="Genomic_DNA"/>
</dbReference>
<feature type="domain" description="RRM" evidence="4">
    <location>
        <begin position="168"/>
        <end position="239"/>
    </location>
</feature>
<keyword evidence="1 2" id="KW-0694">RNA-binding</keyword>
<dbReference type="InterPro" id="IPR034458">
    <property type="entry name" value="EAR1-like_RRM3"/>
</dbReference>
<dbReference type="Pfam" id="PF00076">
    <property type="entry name" value="RRM_1"/>
    <property type="match status" value="1"/>
</dbReference>
<dbReference type="FunCoup" id="A0A251RM67">
    <property type="interactions" value="70"/>
</dbReference>
<evidence type="ECO:0000256" key="3">
    <source>
        <dbReference type="SAM" id="MobiDB-lite"/>
    </source>
</evidence>
<dbReference type="CDD" id="cd12530">
    <property type="entry name" value="RRM3_EAR1_like"/>
    <property type="match status" value="1"/>
</dbReference>
<dbReference type="FunFam" id="3.30.70.330:FF:001402">
    <property type="entry name" value="Terminal EAR1-like 1"/>
    <property type="match status" value="1"/>
</dbReference>
<dbReference type="InterPro" id="IPR012677">
    <property type="entry name" value="Nucleotide-bd_a/b_plait_sf"/>
</dbReference>
<accession>A0A251RM67</accession>
<reference evidence="5 7" key="1">
    <citation type="journal article" date="2017" name="Nature">
        <title>The sunflower genome provides insights into oil metabolism, flowering and Asterid evolution.</title>
        <authorList>
            <person name="Badouin H."/>
            <person name="Gouzy J."/>
            <person name="Grassa C.J."/>
            <person name="Murat F."/>
            <person name="Staton S.E."/>
            <person name="Cottret L."/>
            <person name="Lelandais-Briere C."/>
            <person name="Owens G.L."/>
            <person name="Carrere S."/>
            <person name="Mayjonade B."/>
            <person name="Legrand L."/>
            <person name="Gill N."/>
            <person name="Kane N.C."/>
            <person name="Bowers J.E."/>
            <person name="Hubner S."/>
            <person name="Bellec A."/>
            <person name="Berard A."/>
            <person name="Berges H."/>
            <person name="Blanchet N."/>
            <person name="Boniface M.C."/>
            <person name="Brunel D."/>
            <person name="Catrice O."/>
            <person name="Chaidir N."/>
            <person name="Claudel C."/>
            <person name="Donnadieu C."/>
            <person name="Faraut T."/>
            <person name="Fievet G."/>
            <person name="Helmstetter N."/>
            <person name="King M."/>
            <person name="Knapp S.J."/>
            <person name="Lai Z."/>
            <person name="Le Paslier M.C."/>
            <person name="Lippi Y."/>
            <person name="Lorenzon L."/>
            <person name="Mandel J.R."/>
            <person name="Marage G."/>
            <person name="Marchand G."/>
            <person name="Marquand E."/>
            <person name="Bret-Mestries E."/>
            <person name="Morien E."/>
            <person name="Nambeesan S."/>
            <person name="Nguyen T."/>
            <person name="Pegot-Espagnet P."/>
            <person name="Pouilly N."/>
            <person name="Raftis F."/>
            <person name="Sallet E."/>
            <person name="Schiex T."/>
            <person name="Thomas J."/>
            <person name="Vandecasteele C."/>
            <person name="Vares D."/>
            <person name="Vear F."/>
            <person name="Vautrin S."/>
            <person name="Crespi M."/>
            <person name="Mangin B."/>
            <person name="Burke J.M."/>
            <person name="Salse J."/>
            <person name="Munos S."/>
            <person name="Vincourt P."/>
            <person name="Rieseberg L.H."/>
            <person name="Langlade N.B."/>
        </authorList>
    </citation>
    <scope>NUCLEOTIDE SEQUENCE [LARGE SCALE GENOMIC DNA]</scope>
    <source>
        <strain evidence="7">cv. SF193</strain>
        <tissue evidence="5">Leaves</tissue>
    </source>
</reference>
<dbReference type="Gene3D" id="3.30.70.330">
    <property type="match status" value="1"/>
</dbReference>
<evidence type="ECO:0000256" key="1">
    <source>
        <dbReference type="ARBA" id="ARBA00022884"/>
    </source>
</evidence>
<dbReference type="OMA" id="KFFNANT"/>
<dbReference type="Pfam" id="PF04059">
    <property type="entry name" value="RRM_2"/>
    <property type="match status" value="1"/>
</dbReference>
<proteinExistence type="predicted"/>
<dbReference type="InterPro" id="IPR035979">
    <property type="entry name" value="RBD_domain_sf"/>
</dbReference>
<dbReference type="InParanoid" id="A0A251RM67"/>
<reference evidence="6" key="2">
    <citation type="submission" date="2017-02" db="EMBL/GenBank/DDBJ databases">
        <title>Sunflower complete genome.</title>
        <authorList>
            <person name="Langlade N."/>
            <person name="Munos S."/>
        </authorList>
    </citation>
    <scope>NUCLEOTIDE SEQUENCE [LARGE SCALE GENOMIC DNA]</scope>
    <source>
        <tissue evidence="6">Leaves</tissue>
    </source>
</reference>
<evidence type="ECO:0000313" key="5">
    <source>
        <dbReference type="EMBL" id="KAF5754121.1"/>
    </source>
</evidence>
<protein>
    <submittedName>
        <fullName evidence="5">Mei2-like protein</fullName>
    </submittedName>
    <submittedName>
        <fullName evidence="6">Putative terminal EAR1-like 2</fullName>
    </submittedName>
</protein>
<dbReference type="EMBL" id="CM007906">
    <property type="protein sequence ID" value="OTF85455.1"/>
    <property type="molecule type" value="Genomic_DNA"/>
</dbReference>
<dbReference type="SMART" id="SM00360">
    <property type="entry name" value="RRM"/>
    <property type="match status" value="2"/>
</dbReference>
<dbReference type="Gramene" id="mRNA:HanXRQr2_Chr17g0787691">
    <property type="protein sequence ID" value="mRNA:HanXRQr2_Chr17g0787691"/>
    <property type="gene ID" value="HanXRQr2_Chr17g0787691"/>
</dbReference>
<reference evidence="5" key="3">
    <citation type="submission" date="2020-06" db="EMBL/GenBank/DDBJ databases">
        <title>Helianthus annuus Genome sequencing and assembly Release 2.</title>
        <authorList>
            <person name="Gouzy J."/>
            <person name="Langlade N."/>
            <person name="Munos S."/>
        </authorList>
    </citation>
    <scope>NUCLEOTIDE SEQUENCE</scope>
    <source>
        <tissue evidence="5">Leaves</tissue>
    </source>
</reference>
<dbReference type="SUPFAM" id="SSF54928">
    <property type="entry name" value="RNA-binding domain, RBD"/>
    <property type="match status" value="3"/>
</dbReference>
<gene>
    <name evidence="6" type="primary">TEL2</name>
    <name evidence="6" type="ORF">HannXRQ_Chr17g0540121</name>
    <name evidence="5" type="ORF">HanXRQr2_Chr17g0787691</name>
</gene>
<evidence type="ECO:0000259" key="4">
    <source>
        <dbReference type="PROSITE" id="PS50102"/>
    </source>
</evidence>
<evidence type="ECO:0000313" key="7">
    <source>
        <dbReference type="Proteomes" id="UP000215914"/>
    </source>
</evidence>
<feature type="region of interest" description="Disordered" evidence="3">
    <location>
        <begin position="245"/>
        <end position="286"/>
    </location>
</feature>
<sequence length="503" mass="57096">MKTTLNPTAPEFRPDYYSHTYSYPYNFFSNPLPPPPQLPPPSPTPTRTLLLSSVPSHVTELIVRRDLEVFGDVRAVQMERVREGLVTVHFYNIRQSTNALHVIQLQHMQQQYRLRKHFDALVVYHASCYSLVPVPPPAGPGLIAGCAVWAQFTFPVVAAELPDGYNQGTLVVCNFNSDARSLRETFGAFGCVKELRGTRLEKNRKYVEFYDTRDAAKARNGLNGKEINGKTVVVEFSRPSGHKFTLESRAYHRPPPPSSPQLKKTEAKPLEQTGGGAWTKQRKGLRQARNKYDPRYFIKEDEVISESSISDSRTTVMIKNIPNKYRSIRYLIVQKLLLNMLDSHCIQCNEQITNDGGGVEQPLSSYDFVYLPIDFMNKCNVGYGFVNMTSPEATMRFYKAFHQQNWEVFNSKKICEVSYARLQGVDALKEHFKNSRFLCEEEEYMPVVFDPPRDGQRLTKPMPIVGQSLITRLCLTDNECCNSSSNLTVVGDVDSDDTNNTGC</sequence>
<dbReference type="InterPro" id="IPR007201">
    <property type="entry name" value="Mei2-like_Rrm_C"/>
</dbReference>
<dbReference type="Proteomes" id="UP000215914">
    <property type="component" value="Chromosome 17"/>
</dbReference>
<evidence type="ECO:0000256" key="2">
    <source>
        <dbReference type="PROSITE-ProRule" id="PRU00176"/>
    </source>
</evidence>
<organism evidence="6 7">
    <name type="scientific">Helianthus annuus</name>
    <name type="common">Common sunflower</name>
    <dbReference type="NCBI Taxonomy" id="4232"/>
    <lineage>
        <taxon>Eukaryota</taxon>
        <taxon>Viridiplantae</taxon>
        <taxon>Streptophyta</taxon>
        <taxon>Embryophyta</taxon>
        <taxon>Tracheophyta</taxon>
        <taxon>Spermatophyta</taxon>
        <taxon>Magnoliopsida</taxon>
        <taxon>eudicotyledons</taxon>
        <taxon>Gunneridae</taxon>
        <taxon>Pentapetalae</taxon>
        <taxon>asterids</taxon>
        <taxon>campanulids</taxon>
        <taxon>Asterales</taxon>
        <taxon>Asteraceae</taxon>
        <taxon>Asteroideae</taxon>
        <taxon>Heliantheae alliance</taxon>
        <taxon>Heliantheae</taxon>
        <taxon>Helianthus</taxon>
    </lineage>
</organism>
<dbReference type="PROSITE" id="PS50102">
    <property type="entry name" value="RRM"/>
    <property type="match status" value="1"/>
</dbReference>
<evidence type="ECO:0000313" key="6">
    <source>
        <dbReference type="EMBL" id="OTF85455.1"/>
    </source>
</evidence>
<dbReference type="GO" id="GO:1990904">
    <property type="term" value="C:ribonucleoprotein complex"/>
    <property type="evidence" value="ECO:0000318"/>
    <property type="project" value="GO_Central"/>
</dbReference>